<evidence type="ECO:0000256" key="3">
    <source>
        <dbReference type="ARBA" id="ARBA00023125"/>
    </source>
</evidence>
<sequence>MIRVLLADDQDLVRAGLKTLLENDSRLNVVAEARTGREAVAKAREHVPDVILMDIRMPEMDGIEATRAIRGDPELRRVRVLILTTFNDDDEILEAIRLGAAGYLLKDTQGTDLRAAVHTVADGGHLLSPTVVGPVMDYVAAAPKPAPKDPRLDMLTERETAVLGRLAHGESNAEIATSLYISPATARTYVSRILTKMGVQSRTELAVIAHRSGLGDSGNA</sequence>
<organism evidence="8 9">
    <name type="scientific">Paramicrobacterium agarici</name>
    <dbReference type="NCBI Taxonomy" id="630514"/>
    <lineage>
        <taxon>Bacteria</taxon>
        <taxon>Bacillati</taxon>
        <taxon>Actinomycetota</taxon>
        <taxon>Actinomycetes</taxon>
        <taxon>Micrococcales</taxon>
        <taxon>Microbacteriaceae</taxon>
        <taxon>Paramicrobacterium</taxon>
    </lineage>
</organism>
<dbReference type="GO" id="GO:0003677">
    <property type="term" value="F:DNA binding"/>
    <property type="evidence" value="ECO:0007669"/>
    <property type="project" value="UniProtKB-KW"/>
</dbReference>
<evidence type="ECO:0000256" key="5">
    <source>
        <dbReference type="PROSITE-ProRule" id="PRU00169"/>
    </source>
</evidence>
<keyword evidence="3" id="KW-0238">DNA-binding</keyword>
<dbReference type="PANTHER" id="PTHR43214:SF24">
    <property type="entry name" value="TRANSCRIPTIONAL REGULATORY PROTEIN NARL-RELATED"/>
    <property type="match status" value="1"/>
</dbReference>
<protein>
    <submittedName>
        <fullName evidence="8">LuxR family two component transcriptional regulator</fullName>
    </submittedName>
</protein>
<feature type="domain" description="HTH luxR-type" evidence="6">
    <location>
        <begin position="148"/>
        <end position="213"/>
    </location>
</feature>
<comment type="caution">
    <text evidence="8">The sequence shown here is derived from an EMBL/GenBank/DDBJ whole genome shotgun (WGS) entry which is preliminary data.</text>
</comment>
<dbReference type="PANTHER" id="PTHR43214">
    <property type="entry name" value="TWO-COMPONENT RESPONSE REGULATOR"/>
    <property type="match status" value="1"/>
</dbReference>
<dbReference type="SUPFAM" id="SSF46894">
    <property type="entry name" value="C-terminal effector domain of the bipartite response regulators"/>
    <property type="match status" value="1"/>
</dbReference>
<gene>
    <name evidence="8" type="ORF">ATJ78_0352</name>
</gene>
<dbReference type="CDD" id="cd06170">
    <property type="entry name" value="LuxR_C_like"/>
    <property type="match status" value="1"/>
</dbReference>
<dbReference type="PRINTS" id="PR00038">
    <property type="entry name" value="HTHLUXR"/>
</dbReference>
<evidence type="ECO:0000259" key="7">
    <source>
        <dbReference type="PROSITE" id="PS50110"/>
    </source>
</evidence>
<dbReference type="EMBL" id="PDJE01000001">
    <property type="protein sequence ID" value="PFG29446.1"/>
    <property type="molecule type" value="Genomic_DNA"/>
</dbReference>
<dbReference type="RefSeq" id="WP_098406025.1">
    <property type="nucleotide sequence ID" value="NZ_PDJE01000001.1"/>
</dbReference>
<keyword evidence="9" id="KW-1185">Reference proteome</keyword>
<dbReference type="InterPro" id="IPR016032">
    <property type="entry name" value="Sig_transdc_resp-reg_C-effctor"/>
</dbReference>
<dbReference type="Pfam" id="PF00072">
    <property type="entry name" value="Response_reg"/>
    <property type="match status" value="1"/>
</dbReference>
<evidence type="ECO:0000256" key="2">
    <source>
        <dbReference type="ARBA" id="ARBA00023015"/>
    </source>
</evidence>
<dbReference type="PROSITE" id="PS50110">
    <property type="entry name" value="RESPONSE_REGULATORY"/>
    <property type="match status" value="1"/>
</dbReference>
<reference evidence="8 9" key="1">
    <citation type="submission" date="2017-10" db="EMBL/GenBank/DDBJ databases">
        <title>Sequencing the genomes of 1000 actinobacteria strains.</title>
        <authorList>
            <person name="Klenk H.-P."/>
        </authorList>
    </citation>
    <scope>NUCLEOTIDE SEQUENCE [LARGE SCALE GENOMIC DNA]</scope>
    <source>
        <strain evidence="8 9">DSM 21798</strain>
    </source>
</reference>
<name>A0A2A9DSW8_9MICO</name>
<evidence type="ECO:0000256" key="1">
    <source>
        <dbReference type="ARBA" id="ARBA00022553"/>
    </source>
</evidence>
<dbReference type="SMART" id="SM00448">
    <property type="entry name" value="REC"/>
    <property type="match status" value="1"/>
</dbReference>
<dbReference type="GO" id="GO:0000160">
    <property type="term" value="P:phosphorelay signal transduction system"/>
    <property type="evidence" value="ECO:0007669"/>
    <property type="project" value="InterPro"/>
</dbReference>
<dbReference type="InterPro" id="IPR011006">
    <property type="entry name" value="CheY-like_superfamily"/>
</dbReference>
<feature type="domain" description="Response regulatory" evidence="7">
    <location>
        <begin position="3"/>
        <end position="121"/>
    </location>
</feature>
<evidence type="ECO:0000313" key="9">
    <source>
        <dbReference type="Proteomes" id="UP000221369"/>
    </source>
</evidence>
<dbReference type="InterPro" id="IPR058245">
    <property type="entry name" value="NreC/VraR/RcsB-like_REC"/>
</dbReference>
<keyword evidence="4" id="KW-0804">Transcription</keyword>
<dbReference type="InterPro" id="IPR001789">
    <property type="entry name" value="Sig_transdc_resp-reg_receiver"/>
</dbReference>
<accession>A0A2A9DSW8</accession>
<evidence type="ECO:0000256" key="4">
    <source>
        <dbReference type="ARBA" id="ARBA00023163"/>
    </source>
</evidence>
<dbReference type="SMART" id="SM00421">
    <property type="entry name" value="HTH_LUXR"/>
    <property type="match status" value="1"/>
</dbReference>
<dbReference type="CDD" id="cd17535">
    <property type="entry name" value="REC_NarL-like"/>
    <property type="match status" value="1"/>
</dbReference>
<dbReference type="AlphaFoldDB" id="A0A2A9DSW8"/>
<feature type="modified residue" description="4-aspartylphosphate" evidence="5">
    <location>
        <position position="54"/>
    </location>
</feature>
<dbReference type="InterPro" id="IPR039420">
    <property type="entry name" value="WalR-like"/>
</dbReference>
<evidence type="ECO:0000313" key="8">
    <source>
        <dbReference type="EMBL" id="PFG29446.1"/>
    </source>
</evidence>
<keyword evidence="1 5" id="KW-0597">Phosphoprotein</keyword>
<dbReference type="SUPFAM" id="SSF52172">
    <property type="entry name" value="CheY-like"/>
    <property type="match status" value="1"/>
</dbReference>
<dbReference type="PROSITE" id="PS50043">
    <property type="entry name" value="HTH_LUXR_2"/>
    <property type="match status" value="1"/>
</dbReference>
<dbReference type="GO" id="GO:0006355">
    <property type="term" value="P:regulation of DNA-templated transcription"/>
    <property type="evidence" value="ECO:0007669"/>
    <property type="project" value="InterPro"/>
</dbReference>
<dbReference type="Proteomes" id="UP000221369">
    <property type="component" value="Unassembled WGS sequence"/>
</dbReference>
<dbReference type="InterPro" id="IPR000792">
    <property type="entry name" value="Tscrpt_reg_LuxR_C"/>
</dbReference>
<proteinExistence type="predicted"/>
<dbReference type="Pfam" id="PF00196">
    <property type="entry name" value="GerE"/>
    <property type="match status" value="1"/>
</dbReference>
<evidence type="ECO:0000259" key="6">
    <source>
        <dbReference type="PROSITE" id="PS50043"/>
    </source>
</evidence>
<keyword evidence="2" id="KW-0805">Transcription regulation</keyword>
<dbReference type="Gene3D" id="3.40.50.2300">
    <property type="match status" value="1"/>
</dbReference>